<dbReference type="NCBIfam" id="TIGR01026">
    <property type="entry name" value="fliI_yscN"/>
    <property type="match status" value="1"/>
</dbReference>
<dbReference type="InterPro" id="IPR050053">
    <property type="entry name" value="ATPase_alpha/beta_chains"/>
</dbReference>
<keyword evidence="15" id="KW-1006">Bacterial flagellum protein export</keyword>
<dbReference type="Pfam" id="PF02874">
    <property type="entry name" value="ATP-synt_ab_N"/>
    <property type="match status" value="1"/>
</dbReference>
<dbReference type="InterPro" id="IPR022426">
    <property type="entry name" value="FliI_clade3"/>
</dbReference>
<keyword evidence="7" id="KW-0963">Cytoplasm</keyword>
<dbReference type="InterPro" id="IPR027417">
    <property type="entry name" value="P-loop_NTPase"/>
</dbReference>
<evidence type="ECO:0000313" key="20">
    <source>
        <dbReference type="Proteomes" id="UP001062901"/>
    </source>
</evidence>
<dbReference type="InterPro" id="IPR040627">
    <property type="entry name" value="T3SS_ATPase_C"/>
</dbReference>
<evidence type="ECO:0000256" key="10">
    <source>
        <dbReference type="ARBA" id="ARBA00022795"/>
    </source>
</evidence>
<keyword evidence="6" id="KW-0813">Transport</keyword>
<comment type="catalytic activity">
    <reaction evidence="17">
        <text>ATP + H2O + cellular proteinSide 1 = ADP + phosphate + cellular proteinSide 2.</text>
        <dbReference type="EC" id="7.4.2.8"/>
    </reaction>
</comment>
<comment type="subcellular location">
    <subcellularLocation>
        <location evidence="2">Cytoplasm</location>
    </subcellularLocation>
</comment>
<proteinExistence type="inferred from homology"/>
<feature type="domain" description="AAA+ ATPase" evidence="18">
    <location>
        <begin position="205"/>
        <end position="393"/>
    </location>
</feature>
<dbReference type="SUPFAM" id="SSF52540">
    <property type="entry name" value="P-loop containing nucleoside triphosphate hydrolases"/>
    <property type="match status" value="1"/>
</dbReference>
<dbReference type="InterPro" id="IPR000194">
    <property type="entry name" value="ATPase_F1/V1/A1_a/bsu_nucl-bd"/>
</dbReference>
<evidence type="ECO:0000256" key="15">
    <source>
        <dbReference type="ARBA" id="ARBA00023225"/>
    </source>
</evidence>
<dbReference type="Gene3D" id="3.40.50.12240">
    <property type="match status" value="1"/>
</dbReference>
<dbReference type="InterPro" id="IPR004100">
    <property type="entry name" value="ATPase_F1/V1/A1_a/bsu_N"/>
</dbReference>
<evidence type="ECO:0000256" key="7">
    <source>
        <dbReference type="ARBA" id="ARBA00022490"/>
    </source>
</evidence>
<dbReference type="Proteomes" id="UP001062901">
    <property type="component" value="Unassembled WGS sequence"/>
</dbReference>
<evidence type="ECO:0000256" key="9">
    <source>
        <dbReference type="ARBA" id="ARBA00022781"/>
    </source>
</evidence>
<dbReference type="Pfam" id="PF18269">
    <property type="entry name" value="T3SS_ATPase_C"/>
    <property type="match status" value="1"/>
</dbReference>
<comment type="function">
    <text evidence="1">Probable catalytic subunit of a protein translocase for flagellum-specific export, or a proton translocase involved in local circuits at the flagellum.</text>
</comment>
<dbReference type="PANTHER" id="PTHR15184:SF9">
    <property type="entry name" value="SPI-1 TYPE 3 SECRETION SYSTEM ATPASE"/>
    <property type="match status" value="1"/>
</dbReference>
<keyword evidence="11" id="KW-0067">ATP-binding</keyword>
<dbReference type="NCBIfam" id="TIGR03498">
    <property type="entry name" value="FliI_clade3"/>
    <property type="match status" value="1"/>
</dbReference>
<sequence length="501" mass="53105">MQTPPTSPSPSLEEVKHAVQAAREEAAAYSGRAQEAWRSMSSLIAPSRESVPIGVLEGEVLDISGLSASVSGMRDFTGIGDRVVIKALDGRDIMAEVVAFKQHCAIVMPYGSMEGIGAGCKVSFSLYDRQQRQKLSGGVLQVNASWVGRVIDPTGRPIDGKGSLLPGGEVQKLHASPPEAATRARLGPRIDLGVKAMNLFTTCREGQRLGLFAGSGVGKSTLLGMLVRSTECDVAVISLVGERGREVREFIEDDLGPDGMAKSVVVVATSDTSALMRREAAYSALAAAEYFRDQGKSVLLLMDSVTRFCQALREIGLSAGEPPATRGYPPSVFSTLPRLLERAGPGPLQKNGQAGQITAVFSVLVEGDDQNEPVADAVRGILDGHIVMARDIAEAGRYPAIDVLKSLSRSVPGCLSSDENALVQKARRILATWGDVKDLVRLGAYKQGADPSADEAVQLGPAIEQLITQRKGETMGLEDCFQALKHVLETGESGEVVPQAS</sequence>
<evidence type="ECO:0000313" key="19">
    <source>
        <dbReference type="EMBL" id="GBQ05841.1"/>
    </source>
</evidence>
<protein>
    <recommendedName>
        <fullName evidence="5">Flagellum-specific ATP synthase</fullName>
        <ecNumber evidence="4">7.1.2.2</ecNumber>
    </recommendedName>
</protein>
<evidence type="ECO:0000256" key="6">
    <source>
        <dbReference type="ARBA" id="ARBA00022448"/>
    </source>
</evidence>
<evidence type="ECO:0000259" key="18">
    <source>
        <dbReference type="SMART" id="SM00382"/>
    </source>
</evidence>
<dbReference type="PANTHER" id="PTHR15184">
    <property type="entry name" value="ATP SYNTHASE"/>
    <property type="match status" value="1"/>
</dbReference>
<dbReference type="EMBL" id="BAQD01000007">
    <property type="protein sequence ID" value="GBQ05841.1"/>
    <property type="molecule type" value="Genomic_DNA"/>
</dbReference>
<evidence type="ECO:0000256" key="5">
    <source>
        <dbReference type="ARBA" id="ARBA00020580"/>
    </source>
</evidence>
<keyword evidence="20" id="KW-1185">Reference proteome</keyword>
<evidence type="ECO:0000256" key="4">
    <source>
        <dbReference type="ARBA" id="ARBA00012473"/>
    </source>
</evidence>
<comment type="similarity">
    <text evidence="3">Belongs to the ATPase alpha/beta chains family.</text>
</comment>
<evidence type="ECO:0000256" key="17">
    <source>
        <dbReference type="ARBA" id="ARBA00034006"/>
    </source>
</evidence>
<keyword evidence="8" id="KW-0547">Nucleotide-binding</keyword>
<evidence type="ECO:0000256" key="11">
    <source>
        <dbReference type="ARBA" id="ARBA00022840"/>
    </source>
</evidence>
<dbReference type="InterPro" id="IPR020003">
    <property type="entry name" value="ATPase_a/bsu_AS"/>
</dbReference>
<evidence type="ECO:0000256" key="16">
    <source>
        <dbReference type="ARBA" id="ARBA00023310"/>
    </source>
</evidence>
<evidence type="ECO:0000256" key="3">
    <source>
        <dbReference type="ARBA" id="ARBA00008936"/>
    </source>
</evidence>
<keyword evidence="9" id="KW-0375">Hydrogen ion transport</keyword>
<keyword evidence="16" id="KW-0066">ATP synthesis</keyword>
<keyword evidence="13" id="KW-1278">Translocase</keyword>
<dbReference type="EC" id="7.1.2.2" evidence="4"/>
<name>A0ABQ0NXR2_9PROT</name>
<keyword evidence="10" id="KW-1005">Bacterial flagellum biogenesis</keyword>
<gene>
    <name evidence="19" type="ORF">AA15669_0661</name>
</gene>
<keyword evidence="14" id="KW-0406">Ion transport</keyword>
<dbReference type="InterPro" id="IPR003593">
    <property type="entry name" value="AAA+_ATPase"/>
</dbReference>
<evidence type="ECO:0000256" key="1">
    <source>
        <dbReference type="ARBA" id="ARBA00003290"/>
    </source>
</evidence>
<evidence type="ECO:0000256" key="8">
    <source>
        <dbReference type="ARBA" id="ARBA00022741"/>
    </source>
</evidence>
<dbReference type="PROSITE" id="PS00152">
    <property type="entry name" value="ATPASE_ALPHA_BETA"/>
    <property type="match status" value="1"/>
</dbReference>
<comment type="caution">
    <text evidence="19">The sequence shown here is derived from an EMBL/GenBank/DDBJ whole genome shotgun (WGS) entry which is preliminary data.</text>
</comment>
<evidence type="ECO:0000256" key="2">
    <source>
        <dbReference type="ARBA" id="ARBA00004496"/>
    </source>
</evidence>
<evidence type="ECO:0000256" key="14">
    <source>
        <dbReference type="ARBA" id="ARBA00023065"/>
    </source>
</evidence>
<dbReference type="InterPro" id="IPR005714">
    <property type="entry name" value="ATPase_T3SS_FliI/YscN"/>
</dbReference>
<dbReference type="SMART" id="SM00382">
    <property type="entry name" value="AAA"/>
    <property type="match status" value="1"/>
</dbReference>
<evidence type="ECO:0000256" key="13">
    <source>
        <dbReference type="ARBA" id="ARBA00022967"/>
    </source>
</evidence>
<evidence type="ECO:0000256" key="12">
    <source>
        <dbReference type="ARBA" id="ARBA00022927"/>
    </source>
</evidence>
<reference evidence="19" key="1">
    <citation type="submission" date="2013-04" db="EMBL/GenBank/DDBJ databases">
        <title>The genome sequencing project of 58 acetic acid bacteria.</title>
        <authorList>
            <person name="Okamoto-Kainuma A."/>
            <person name="Ishikawa M."/>
            <person name="Umino S."/>
            <person name="Koizumi Y."/>
            <person name="Shiwa Y."/>
            <person name="Yoshikawa H."/>
            <person name="Matsutani M."/>
            <person name="Matsushita K."/>
        </authorList>
    </citation>
    <scope>NUCLEOTIDE SEQUENCE</scope>
    <source>
        <strain evidence="19">DSM 15669</strain>
    </source>
</reference>
<dbReference type="CDD" id="cd01136">
    <property type="entry name" value="ATPase_flagellum-secretory_path_III"/>
    <property type="match status" value="1"/>
</dbReference>
<organism evidence="19 20">
    <name type="scientific">Saccharibacter floricola DSM 15669</name>
    <dbReference type="NCBI Taxonomy" id="1123227"/>
    <lineage>
        <taxon>Bacteria</taxon>
        <taxon>Pseudomonadati</taxon>
        <taxon>Pseudomonadota</taxon>
        <taxon>Alphaproteobacteria</taxon>
        <taxon>Acetobacterales</taxon>
        <taxon>Acetobacteraceae</taxon>
        <taxon>Saccharibacter</taxon>
    </lineage>
</organism>
<accession>A0ABQ0NXR2</accession>
<keyword evidence="12" id="KW-0653">Protein transport</keyword>
<dbReference type="Pfam" id="PF00006">
    <property type="entry name" value="ATP-synt_ab"/>
    <property type="match status" value="1"/>
</dbReference>